<accession>A0ABZ0X2I8</accession>
<reference evidence="1 2" key="1">
    <citation type="submission" date="2023-11" db="EMBL/GenBank/DDBJ databases">
        <title>MicrobeMod: A computational toolkit for identifying prokaryotic methylation and restriction-modification with nanopore sequencing.</title>
        <authorList>
            <person name="Crits-Christoph A."/>
            <person name="Kang S.C."/>
            <person name="Lee H."/>
            <person name="Ostrov N."/>
        </authorList>
    </citation>
    <scope>NUCLEOTIDE SEQUENCE [LARGE SCALE GENOMIC DNA]</scope>
    <source>
        <strain evidence="1 2">DSMZ 16071</strain>
    </source>
</reference>
<dbReference type="CDD" id="cd03801">
    <property type="entry name" value="GT4_PimA-like"/>
    <property type="match status" value="1"/>
</dbReference>
<keyword evidence="2" id="KW-1185">Reference proteome</keyword>
<dbReference type="Proteomes" id="UP001324185">
    <property type="component" value="Chromosome"/>
</dbReference>
<dbReference type="PANTHER" id="PTHR12526:SF630">
    <property type="entry name" value="GLYCOSYLTRANSFERASE"/>
    <property type="match status" value="1"/>
</dbReference>
<evidence type="ECO:0000313" key="1">
    <source>
        <dbReference type="EMBL" id="WQG84801.1"/>
    </source>
</evidence>
<sequence length="928" mass="107609">MNFMYKLKNLVRKVVKYFKRSLIWMLPRPIIDKLKVVESHIVDKIKKILFHIKKFTKELIWKFSSIKFNKSFYQSNPFMISKSKEKTFIFEELLAGSYKVTIYHNDKFLNIRRNSIYVSFDFTTDSYIKQREKVLNLQKRETKTLLPFEYMGGGGNNTGIFHQSLQLNVSQPIKYLKASFKTQFDRAININEISITDVTPLELNGEIIERLRELPTSVLVYGDININTIDGSSIWLTSLVNILSRFTHVILLAKDNIKTDNNVLVNLESENITTLFPHDFRHFREFTIEHAVTALKIIDNECPLINGLVTRGVELALEVQKDKTFNSRKFVYVTDFYTPNINGPIIKYSHESLEQLLFHTDYLLYQTEEIKQALMDVSALSSNIKALYLPPTISSVEKDKHEYFRGLDDTDEDLIRIGYSGKIQPNWGVLELINEVRELRSEGFKIEIHIASGKISDGDGSHPGFRNLITNLIKSESFITFYRSLSRTDCQVLMSKMDYVWCYRPASFENSTLEVSTKLIESVAHGQKAICYPSTINVGLLKEDYQYYITKPSEIRDILTNSLDTNNNELAKKITNKFSFESIAKSLASTFNTNPQTKRRILFAGTDLKFISPFISHLKRNGVPVMVDPWLWGESIDIKSSQKKQEWADIIFCEWGLANAVWYSKNNHLEKPLYIRIHAQEVREKARKFAYDINVEKVSKFIFVSENIRQKALKLFNWPIEKTVVIPNFLEDVPFEEKSSDEEIRLGMVGIVPQTKRFDRAIELLEVLLKHGRKASLHIKGHRPENLDFMHAPGRVAELDYYYALYDKIKETPDLDKNIHFYEWGNDVALWYRNINVILSPSDNESFHYALADGVLAGALPVIWPWEGASDIYPNNWICNGTVQSAIEVIDNAKKNQSLQNRDYLIKKFGSELIYNELTQLIINEERD</sequence>
<proteinExistence type="predicted"/>
<dbReference type="SUPFAM" id="SSF53756">
    <property type="entry name" value="UDP-Glycosyltransferase/glycogen phosphorylase"/>
    <property type="match status" value="2"/>
</dbReference>
<gene>
    <name evidence="1" type="ORF">SR900_10045</name>
</gene>
<evidence type="ECO:0000313" key="2">
    <source>
        <dbReference type="Proteomes" id="UP001324185"/>
    </source>
</evidence>
<dbReference type="Gene3D" id="3.40.50.2000">
    <property type="entry name" value="Glycogen Phosphorylase B"/>
    <property type="match status" value="2"/>
</dbReference>
<name>A0ABZ0X2I8_9GAMM</name>
<dbReference type="RefSeq" id="WP_018625588.1">
    <property type="nucleotide sequence ID" value="NZ_CP140158.1"/>
</dbReference>
<dbReference type="PANTHER" id="PTHR12526">
    <property type="entry name" value="GLYCOSYLTRANSFERASE"/>
    <property type="match status" value="1"/>
</dbReference>
<organism evidence="1 2">
    <name type="scientific">Kangiella aquimarina</name>
    <dbReference type="NCBI Taxonomy" id="261965"/>
    <lineage>
        <taxon>Bacteria</taxon>
        <taxon>Pseudomonadati</taxon>
        <taxon>Pseudomonadota</taxon>
        <taxon>Gammaproteobacteria</taxon>
        <taxon>Kangiellales</taxon>
        <taxon>Kangiellaceae</taxon>
        <taxon>Kangiella</taxon>
    </lineage>
</organism>
<protein>
    <recommendedName>
        <fullName evidence="3">Glycosyl transferase family 1 domain-containing protein</fullName>
    </recommendedName>
</protein>
<dbReference type="EMBL" id="CP140158">
    <property type="protein sequence ID" value="WQG84801.1"/>
    <property type="molecule type" value="Genomic_DNA"/>
</dbReference>
<evidence type="ECO:0008006" key="3">
    <source>
        <dbReference type="Google" id="ProtNLM"/>
    </source>
</evidence>